<dbReference type="EMBL" id="LAZR01051241">
    <property type="protein sequence ID" value="KKK85584.1"/>
    <property type="molecule type" value="Genomic_DNA"/>
</dbReference>
<organism evidence="1">
    <name type="scientific">marine sediment metagenome</name>
    <dbReference type="NCBI Taxonomy" id="412755"/>
    <lineage>
        <taxon>unclassified sequences</taxon>
        <taxon>metagenomes</taxon>
        <taxon>ecological metagenomes</taxon>
    </lineage>
</organism>
<accession>A0A0F9B4K7</accession>
<sequence length="114" mass="12980">MIVKTTIEVQDAYFEDVTATGCEFVFLCNEVKTIRVQKKGGPVEYERRKRFTHGISGPNRDFCIDLMDQFISRPDVVLLDEEGRVLETCELCGHIGLKEESCQNEHFATCATKT</sequence>
<comment type="caution">
    <text evidence="1">The sequence shown here is derived from an EMBL/GenBank/DDBJ whole genome shotgun (WGS) entry which is preliminary data.</text>
</comment>
<gene>
    <name evidence="1" type="ORF">LCGC14_2771830</name>
</gene>
<proteinExistence type="predicted"/>
<evidence type="ECO:0000313" key="1">
    <source>
        <dbReference type="EMBL" id="KKK85584.1"/>
    </source>
</evidence>
<protein>
    <submittedName>
        <fullName evidence="1">Uncharacterized protein</fullName>
    </submittedName>
</protein>
<dbReference type="AlphaFoldDB" id="A0A0F9B4K7"/>
<name>A0A0F9B4K7_9ZZZZ</name>
<reference evidence="1" key="1">
    <citation type="journal article" date="2015" name="Nature">
        <title>Complex archaea that bridge the gap between prokaryotes and eukaryotes.</title>
        <authorList>
            <person name="Spang A."/>
            <person name="Saw J.H."/>
            <person name="Jorgensen S.L."/>
            <person name="Zaremba-Niedzwiedzka K."/>
            <person name="Martijn J."/>
            <person name="Lind A.E."/>
            <person name="van Eijk R."/>
            <person name="Schleper C."/>
            <person name="Guy L."/>
            <person name="Ettema T.J."/>
        </authorList>
    </citation>
    <scope>NUCLEOTIDE SEQUENCE</scope>
</reference>